<organism evidence="2 3">
    <name type="scientific">Branchiostoma belcheri</name>
    <name type="common">Amphioxus</name>
    <dbReference type="NCBI Taxonomy" id="7741"/>
    <lineage>
        <taxon>Eukaryota</taxon>
        <taxon>Metazoa</taxon>
        <taxon>Chordata</taxon>
        <taxon>Cephalochordata</taxon>
        <taxon>Leptocardii</taxon>
        <taxon>Amphioxiformes</taxon>
        <taxon>Branchiostomatidae</taxon>
        <taxon>Branchiostoma</taxon>
    </lineage>
</organism>
<dbReference type="GeneID" id="109475908"/>
<evidence type="ECO:0000313" key="2">
    <source>
        <dbReference type="Proteomes" id="UP000515135"/>
    </source>
</evidence>
<protein>
    <submittedName>
        <fullName evidence="3">Uncharacterized protein LOC109475908</fullName>
    </submittedName>
</protein>
<keyword evidence="2" id="KW-1185">Reference proteome</keyword>
<sequence length="252" mass="28013">MPKVKSTKTPSAPGLTGVSIPGPSRPLIPRSRGVQAARDPMRDGRFWRPSSTAVKLDFTPVYRRWLREGLPEGFRPDYGMGNLNAKIEETTGNALMVSGPLIDYHLTVIGEDVARRLRRSNSTGLATFHKEVAPALFSHIMLLMSRYGAEVHHVGGSGMYGTVEVRVTDLSVLNSILSGARSDGRSYTSKLHFDTERTPGKEVIDHYRGKTLVVASDARPFQMTYKSRTGRLTVKFYRQKYDRNGLAEDTTL</sequence>
<dbReference type="AlphaFoldDB" id="A0A6P4ZMK3"/>
<proteinExistence type="predicted"/>
<dbReference type="KEGG" id="bbel:109475908"/>
<evidence type="ECO:0000313" key="3">
    <source>
        <dbReference type="RefSeq" id="XP_019632287.1"/>
    </source>
</evidence>
<name>A0A6P4ZMK3_BRABE</name>
<gene>
    <name evidence="3" type="primary">LOC109475908</name>
</gene>
<dbReference type="RefSeq" id="XP_019632287.1">
    <property type="nucleotide sequence ID" value="XM_019776728.1"/>
</dbReference>
<reference evidence="3" key="1">
    <citation type="submission" date="2025-08" db="UniProtKB">
        <authorList>
            <consortium name="RefSeq"/>
        </authorList>
    </citation>
    <scope>IDENTIFICATION</scope>
    <source>
        <tissue evidence="3">Gonad</tissue>
    </source>
</reference>
<dbReference type="Proteomes" id="UP000515135">
    <property type="component" value="Unplaced"/>
</dbReference>
<feature type="region of interest" description="Disordered" evidence="1">
    <location>
        <begin position="1"/>
        <end position="43"/>
    </location>
</feature>
<accession>A0A6P4ZMK3</accession>
<dbReference type="OrthoDB" id="5978439at2759"/>
<evidence type="ECO:0000256" key="1">
    <source>
        <dbReference type="SAM" id="MobiDB-lite"/>
    </source>
</evidence>